<dbReference type="OrthoDB" id="10267969at2759"/>
<comment type="subcellular location">
    <subcellularLocation>
        <location evidence="1">Membrane</location>
        <topology evidence="1">Multi-pass membrane protein</topology>
    </subcellularLocation>
</comment>
<keyword evidence="5 6" id="KW-0472">Membrane</keyword>
<dbReference type="Proteomes" id="UP000659654">
    <property type="component" value="Unassembled WGS sequence"/>
</dbReference>
<evidence type="ECO:0000256" key="5">
    <source>
        <dbReference type="ARBA" id="ARBA00023136"/>
    </source>
</evidence>
<comment type="caution">
    <text evidence="7">The sequence shown here is derived from an EMBL/GenBank/DDBJ whole genome shotgun (WGS) entry which is preliminary data.</text>
</comment>
<dbReference type="Pfam" id="PF04117">
    <property type="entry name" value="Mpv17_PMP22"/>
    <property type="match status" value="1"/>
</dbReference>
<keyword evidence="3 6" id="KW-0812">Transmembrane</keyword>
<accession>A0A7I8X304</accession>
<evidence type="ECO:0000313" key="7">
    <source>
        <dbReference type="EMBL" id="CAD5234775.1"/>
    </source>
</evidence>
<dbReference type="EMBL" id="CAJFCV020000006">
    <property type="protein sequence ID" value="CAG9130776.1"/>
    <property type="molecule type" value="Genomic_DNA"/>
</dbReference>
<protein>
    <submittedName>
        <fullName evidence="7">(pine wood nematode) hypothetical protein</fullName>
    </submittedName>
</protein>
<comment type="similarity">
    <text evidence="2 6">Belongs to the peroxisomal membrane protein PXMP2/4 family.</text>
</comment>
<gene>
    <name evidence="7" type="ORF">BXYJ_LOCUS14866</name>
</gene>
<reference evidence="7" key="1">
    <citation type="submission" date="2020-09" db="EMBL/GenBank/DDBJ databases">
        <authorList>
            <person name="Kikuchi T."/>
        </authorList>
    </citation>
    <scope>NUCLEOTIDE SEQUENCE</scope>
    <source>
        <strain evidence="7">Ka4C1</strain>
    </source>
</reference>
<dbReference type="GO" id="GO:0005739">
    <property type="term" value="C:mitochondrion"/>
    <property type="evidence" value="ECO:0007669"/>
    <property type="project" value="TreeGrafter"/>
</dbReference>
<dbReference type="EMBL" id="CAJFDI010000006">
    <property type="protein sequence ID" value="CAD5234775.1"/>
    <property type="molecule type" value="Genomic_DNA"/>
</dbReference>
<dbReference type="PANTHER" id="PTHR11266:SF8">
    <property type="entry name" value="MPV17-LIKE PROTEIN 2"/>
    <property type="match status" value="1"/>
</dbReference>
<evidence type="ECO:0000256" key="6">
    <source>
        <dbReference type="RuleBase" id="RU363053"/>
    </source>
</evidence>
<dbReference type="GO" id="GO:0061668">
    <property type="term" value="P:mitochondrial ribosome assembly"/>
    <property type="evidence" value="ECO:0007669"/>
    <property type="project" value="TreeGrafter"/>
</dbReference>
<dbReference type="Proteomes" id="UP000582659">
    <property type="component" value="Unassembled WGS sequence"/>
</dbReference>
<evidence type="ECO:0000313" key="8">
    <source>
        <dbReference type="Proteomes" id="UP000659654"/>
    </source>
</evidence>
<evidence type="ECO:0000256" key="4">
    <source>
        <dbReference type="ARBA" id="ARBA00022989"/>
    </source>
</evidence>
<feature type="transmembrane region" description="Helical" evidence="6">
    <location>
        <begin position="12"/>
        <end position="30"/>
    </location>
</feature>
<evidence type="ECO:0000256" key="3">
    <source>
        <dbReference type="ARBA" id="ARBA00022692"/>
    </source>
</evidence>
<dbReference type="AlphaFoldDB" id="A0A7I8X304"/>
<proteinExistence type="inferred from homology"/>
<keyword evidence="8" id="KW-1185">Reference proteome</keyword>
<name>A0A7I8X304_BURXY</name>
<keyword evidence="4 6" id="KW-1133">Transmembrane helix</keyword>
<evidence type="ECO:0000256" key="1">
    <source>
        <dbReference type="ARBA" id="ARBA00004141"/>
    </source>
</evidence>
<evidence type="ECO:0000256" key="2">
    <source>
        <dbReference type="ARBA" id="ARBA00006824"/>
    </source>
</evidence>
<organism evidence="7 8">
    <name type="scientific">Bursaphelenchus xylophilus</name>
    <name type="common">Pinewood nematode worm</name>
    <name type="synonym">Aphelenchoides xylophilus</name>
    <dbReference type="NCBI Taxonomy" id="6326"/>
    <lineage>
        <taxon>Eukaryota</taxon>
        <taxon>Metazoa</taxon>
        <taxon>Ecdysozoa</taxon>
        <taxon>Nematoda</taxon>
        <taxon>Chromadorea</taxon>
        <taxon>Rhabditida</taxon>
        <taxon>Tylenchina</taxon>
        <taxon>Tylenchomorpha</taxon>
        <taxon>Aphelenchoidea</taxon>
        <taxon>Aphelenchoididae</taxon>
        <taxon>Bursaphelenchus</taxon>
    </lineage>
</organism>
<dbReference type="PANTHER" id="PTHR11266">
    <property type="entry name" value="PEROXISOMAL MEMBRANE PROTEIN 2, PXMP2 MPV17"/>
    <property type="match status" value="1"/>
</dbReference>
<dbReference type="InterPro" id="IPR007248">
    <property type="entry name" value="Mpv17_PMP22"/>
</dbReference>
<dbReference type="GO" id="GO:0016020">
    <property type="term" value="C:membrane"/>
    <property type="evidence" value="ECO:0007669"/>
    <property type="project" value="UniProtKB-SubCell"/>
</dbReference>
<feature type="transmembrane region" description="Helical" evidence="6">
    <location>
        <begin position="81"/>
        <end position="101"/>
    </location>
</feature>
<sequence length="168" mass="19375">MIGRVLTSKYMLFVNTITTTTLFGAADLVEQQFVNGSIDWKRAVCVSSAGLFLGPMNHGWYKLLDVLIKGPNSPKTVFQRVLADFAVIPFFACPFMTYLGFLEGKTLRQCLHEYAHKFPTLVTFDASFWPPVQTVNFIFVPRTYRVLYVNVVQFFYNCFLTYMKHDHE</sequence>